<keyword evidence="5 9" id="KW-0812">Transmembrane</keyword>
<feature type="transmembrane region" description="Helical" evidence="9">
    <location>
        <begin position="192"/>
        <end position="213"/>
    </location>
</feature>
<sequence>MSMSRLQRLWPVLRPALAGLVTASGQAPLALWPVAILGYALLFHAHLAAPSPRRAARMGWLFGTGYFAGALFWIVEPFLVDLARDGWMAPFALVFMAGGLALFWGGALWLAKALAPRGLAAVLVLCGALTLAEALRGWIFTGFPWAEIGHALIGAPQLALASYIGAHGLTLLLLLPAALLGLALARPSAGRALLPGALAALLLAAPLALALMLPPRALPAAPEAPLLRLVQPNAAQRLKWAPEFVPIFFRRLLDYTAAERPDGRRPDLVIWPETSVPYLLNEGKSLTDILARAAAGSPLVVGIQRREAGSYYNSLALLDAEGTLAQTYDKHHLVPFGEYVPLGDQLAKLGISALASQQGYGYRPGPGARLLDLPGIGMALPLICYEAIFPRDIRAAPARPELLLQITNDAWFGQLAGPYQHLAQARLRAVESGLPMVRVANTGVSALISADGELLDSLPLGQAGYLDVALPPPSAPTPYSRFGDIPALLGALLLLFAALPRLVHRRLGPLQ</sequence>
<evidence type="ECO:0000256" key="9">
    <source>
        <dbReference type="HAMAP-Rule" id="MF_01148"/>
    </source>
</evidence>
<dbReference type="PANTHER" id="PTHR38686">
    <property type="entry name" value="APOLIPOPROTEIN N-ACYLTRANSFERASE"/>
    <property type="match status" value="1"/>
</dbReference>
<dbReference type="InterPro" id="IPR004563">
    <property type="entry name" value="Apolipo_AcylTrfase"/>
</dbReference>
<proteinExistence type="inferred from homology"/>
<dbReference type="GO" id="GO:0016410">
    <property type="term" value="F:N-acyltransferase activity"/>
    <property type="evidence" value="ECO:0007669"/>
    <property type="project" value="UniProtKB-UniRule"/>
</dbReference>
<gene>
    <name evidence="9" type="primary">lnt</name>
    <name evidence="11" type="ORF">SAMN06297129_1005</name>
</gene>
<dbReference type="InterPro" id="IPR036526">
    <property type="entry name" value="C-N_Hydrolase_sf"/>
</dbReference>
<keyword evidence="8 9" id="KW-0012">Acyltransferase</keyword>
<dbReference type="InterPro" id="IPR003010">
    <property type="entry name" value="C-N_Hydrolase"/>
</dbReference>
<evidence type="ECO:0000256" key="1">
    <source>
        <dbReference type="ARBA" id="ARBA00004651"/>
    </source>
</evidence>
<evidence type="ECO:0000256" key="2">
    <source>
        <dbReference type="ARBA" id="ARBA00010065"/>
    </source>
</evidence>
<dbReference type="AlphaFoldDB" id="A0A285IFE0"/>
<comment type="catalytic activity">
    <reaction evidence="9">
        <text>N-terminal S-1,2-diacyl-sn-glyceryl-L-cysteinyl-[lipoprotein] + a glycerophospholipid = N-acyl-S-1,2-diacyl-sn-glyceryl-L-cysteinyl-[lipoprotein] + a 2-acyl-sn-glycero-3-phospholipid + H(+)</text>
        <dbReference type="Rhea" id="RHEA:48228"/>
        <dbReference type="Rhea" id="RHEA-COMP:14681"/>
        <dbReference type="Rhea" id="RHEA-COMP:14684"/>
        <dbReference type="ChEBI" id="CHEBI:15378"/>
        <dbReference type="ChEBI" id="CHEBI:136912"/>
        <dbReference type="ChEBI" id="CHEBI:140656"/>
        <dbReference type="ChEBI" id="CHEBI:140657"/>
        <dbReference type="ChEBI" id="CHEBI:140660"/>
        <dbReference type="EC" id="2.3.1.269"/>
    </reaction>
</comment>
<feature type="transmembrane region" description="Helical" evidence="9">
    <location>
        <begin position="28"/>
        <end position="47"/>
    </location>
</feature>
<reference evidence="11 12" key="1">
    <citation type="submission" date="2017-09" db="EMBL/GenBank/DDBJ databases">
        <authorList>
            <person name="Ehlers B."/>
            <person name="Leendertz F.H."/>
        </authorList>
    </citation>
    <scope>NUCLEOTIDE SEQUENCE [LARGE SCALE GENOMIC DNA]</scope>
    <source>
        <strain evidence="11 12">CGMCC 1.12662</strain>
    </source>
</reference>
<comment type="pathway">
    <text evidence="9">Protein modification; lipoprotein biosynthesis (N-acyl transfer).</text>
</comment>
<evidence type="ECO:0000313" key="11">
    <source>
        <dbReference type="EMBL" id="SNY46662.1"/>
    </source>
</evidence>
<dbReference type="PANTHER" id="PTHR38686:SF1">
    <property type="entry name" value="APOLIPOPROTEIN N-ACYLTRANSFERASE"/>
    <property type="match status" value="1"/>
</dbReference>
<keyword evidence="3 9" id="KW-1003">Cell membrane</keyword>
<dbReference type="PROSITE" id="PS50263">
    <property type="entry name" value="CN_HYDROLASE"/>
    <property type="match status" value="1"/>
</dbReference>
<keyword evidence="7 9" id="KW-0472">Membrane</keyword>
<dbReference type="InterPro" id="IPR045378">
    <property type="entry name" value="LNT_N"/>
</dbReference>
<dbReference type="CDD" id="cd07571">
    <property type="entry name" value="ALP_N-acyl_transferase"/>
    <property type="match status" value="1"/>
</dbReference>
<dbReference type="HAMAP" id="MF_01148">
    <property type="entry name" value="Lnt"/>
    <property type="match status" value="1"/>
</dbReference>
<protein>
    <recommendedName>
        <fullName evidence="9">Apolipoprotein N-acyltransferase</fullName>
        <shortName evidence="9">ALP N-acyltransferase</shortName>
        <ecNumber evidence="9">2.3.1.269</ecNumber>
    </recommendedName>
</protein>
<keyword evidence="6 9" id="KW-1133">Transmembrane helix</keyword>
<feature type="transmembrane region" description="Helical" evidence="9">
    <location>
        <begin position="59"/>
        <end position="75"/>
    </location>
</feature>
<feature type="transmembrane region" description="Helical" evidence="9">
    <location>
        <begin position="160"/>
        <end position="185"/>
    </location>
</feature>
<evidence type="ECO:0000256" key="5">
    <source>
        <dbReference type="ARBA" id="ARBA00022692"/>
    </source>
</evidence>
<evidence type="ECO:0000256" key="7">
    <source>
        <dbReference type="ARBA" id="ARBA00023136"/>
    </source>
</evidence>
<organism evidence="11 12">
    <name type="scientific">Pseudooceanicola antarcticus</name>
    <dbReference type="NCBI Taxonomy" id="1247613"/>
    <lineage>
        <taxon>Bacteria</taxon>
        <taxon>Pseudomonadati</taxon>
        <taxon>Pseudomonadota</taxon>
        <taxon>Alphaproteobacteria</taxon>
        <taxon>Rhodobacterales</taxon>
        <taxon>Paracoccaceae</taxon>
        <taxon>Pseudooceanicola</taxon>
    </lineage>
</organism>
<accession>A0A285IFE0</accession>
<dbReference type="GO" id="GO:0005886">
    <property type="term" value="C:plasma membrane"/>
    <property type="evidence" value="ECO:0007669"/>
    <property type="project" value="UniProtKB-SubCell"/>
</dbReference>
<evidence type="ECO:0000313" key="12">
    <source>
        <dbReference type="Proteomes" id="UP000231655"/>
    </source>
</evidence>
<feature type="domain" description="CN hydrolase" evidence="10">
    <location>
        <begin position="230"/>
        <end position="472"/>
    </location>
</feature>
<evidence type="ECO:0000259" key="10">
    <source>
        <dbReference type="PROSITE" id="PS50263"/>
    </source>
</evidence>
<keyword evidence="11" id="KW-0449">Lipoprotein</keyword>
<keyword evidence="4 9" id="KW-0808">Transferase</keyword>
<comment type="subcellular location">
    <subcellularLocation>
        <location evidence="1 9">Cell membrane</location>
        <topology evidence="1 9">Multi-pass membrane protein</topology>
    </subcellularLocation>
</comment>
<dbReference type="EMBL" id="OBEA01000002">
    <property type="protein sequence ID" value="SNY46662.1"/>
    <property type="molecule type" value="Genomic_DNA"/>
</dbReference>
<feature type="transmembrane region" description="Helical" evidence="9">
    <location>
        <begin position="87"/>
        <end position="111"/>
    </location>
</feature>
<dbReference type="Pfam" id="PF00795">
    <property type="entry name" value="CN_hydrolase"/>
    <property type="match status" value="1"/>
</dbReference>
<dbReference type="GO" id="GO:0042158">
    <property type="term" value="P:lipoprotein biosynthetic process"/>
    <property type="evidence" value="ECO:0007669"/>
    <property type="project" value="UniProtKB-UniRule"/>
</dbReference>
<dbReference type="UniPathway" id="UPA00666"/>
<name>A0A285IFE0_9RHOB</name>
<dbReference type="Proteomes" id="UP000231655">
    <property type="component" value="Unassembled WGS sequence"/>
</dbReference>
<evidence type="ECO:0000256" key="3">
    <source>
        <dbReference type="ARBA" id="ARBA00022475"/>
    </source>
</evidence>
<evidence type="ECO:0000256" key="6">
    <source>
        <dbReference type="ARBA" id="ARBA00022989"/>
    </source>
</evidence>
<comment type="function">
    <text evidence="9">Catalyzes the phospholipid dependent N-acylation of the N-terminal cysteine of apolipoprotein, the last step in lipoprotein maturation.</text>
</comment>
<dbReference type="Gene3D" id="3.60.110.10">
    <property type="entry name" value="Carbon-nitrogen hydrolase"/>
    <property type="match status" value="1"/>
</dbReference>
<comment type="similarity">
    <text evidence="2 9">Belongs to the CN hydrolase family. Apolipoprotein N-acyltransferase subfamily.</text>
</comment>
<dbReference type="NCBIfam" id="TIGR00546">
    <property type="entry name" value="lnt"/>
    <property type="match status" value="1"/>
</dbReference>
<dbReference type="SUPFAM" id="SSF56317">
    <property type="entry name" value="Carbon-nitrogen hydrolase"/>
    <property type="match status" value="1"/>
</dbReference>
<feature type="transmembrane region" description="Helical" evidence="9">
    <location>
        <begin position="118"/>
        <end position="140"/>
    </location>
</feature>
<dbReference type="Pfam" id="PF20154">
    <property type="entry name" value="LNT_N"/>
    <property type="match status" value="1"/>
</dbReference>
<dbReference type="EC" id="2.3.1.269" evidence="9"/>
<evidence type="ECO:0000256" key="8">
    <source>
        <dbReference type="ARBA" id="ARBA00023315"/>
    </source>
</evidence>
<evidence type="ECO:0000256" key="4">
    <source>
        <dbReference type="ARBA" id="ARBA00022679"/>
    </source>
</evidence>